<organism evidence="1">
    <name type="scientific">marine sediment metagenome</name>
    <dbReference type="NCBI Taxonomy" id="412755"/>
    <lineage>
        <taxon>unclassified sequences</taxon>
        <taxon>metagenomes</taxon>
        <taxon>ecological metagenomes</taxon>
    </lineage>
</organism>
<sequence>MSEPTSALSFEDLVKRVAELLEIADWDTSDGTLVVPVTDKYSLEQCIRYVNNGIRMFIADAPPKGWRWMERIHSLTMAITYTGTATGGGATTLVDSGIADTYADDFFNTYTIYITEGTGVGESATVSDYTGASGTFTFSALSGGSTPDTTTKYTIAKSADAINGDGGRYMLPENFGGSVDGKITYAADSNHGTQINWVHEARIRDFRSIAIQSGYPVWAATLPYSPTGSAISANRRWEIMFEPRPASIQTVMFPYTLHFNKLQMRGGTATSAGATTIADTSRHEPDDYFNGQVVKVIHGTGKFSYAVVTDYVGSTGAFTVADWLDEDGGAGGTDPATGSLYIVQPAANIHPAGLQFDNTIEAACKARAQMETGDAGDNWIQEYRQVALPEAHRLDARSIPRRLGKFTSGYEGIGQYHGWRRRRCRSYDDVTTDNDL</sequence>
<proteinExistence type="predicted"/>
<dbReference type="AlphaFoldDB" id="A0A0F9BVU6"/>
<gene>
    <name evidence="1" type="ORF">LCGC14_2399580</name>
</gene>
<dbReference type="EMBL" id="LAZR01036000">
    <property type="protein sequence ID" value="KKL26009.1"/>
    <property type="molecule type" value="Genomic_DNA"/>
</dbReference>
<reference evidence="1" key="1">
    <citation type="journal article" date="2015" name="Nature">
        <title>Complex archaea that bridge the gap between prokaryotes and eukaryotes.</title>
        <authorList>
            <person name="Spang A."/>
            <person name="Saw J.H."/>
            <person name="Jorgensen S.L."/>
            <person name="Zaremba-Niedzwiedzka K."/>
            <person name="Martijn J."/>
            <person name="Lind A.E."/>
            <person name="van Eijk R."/>
            <person name="Schleper C."/>
            <person name="Guy L."/>
            <person name="Ettema T.J."/>
        </authorList>
    </citation>
    <scope>NUCLEOTIDE SEQUENCE</scope>
</reference>
<name>A0A0F9BVU6_9ZZZZ</name>
<accession>A0A0F9BVU6</accession>
<protein>
    <submittedName>
        <fullName evidence="1">Uncharacterized protein</fullName>
    </submittedName>
</protein>
<evidence type="ECO:0000313" key="1">
    <source>
        <dbReference type="EMBL" id="KKL26009.1"/>
    </source>
</evidence>
<comment type="caution">
    <text evidence="1">The sequence shown here is derived from an EMBL/GenBank/DDBJ whole genome shotgun (WGS) entry which is preliminary data.</text>
</comment>